<dbReference type="UniPathway" id="UPA00378"/>
<name>A0A1F7YGM8_9BACT</name>
<dbReference type="PROSITE" id="PS50293">
    <property type="entry name" value="TPR_REGION"/>
    <property type="match status" value="1"/>
</dbReference>
<evidence type="ECO:0000256" key="8">
    <source>
        <dbReference type="PROSITE-ProRule" id="PRU00339"/>
    </source>
</evidence>
<dbReference type="Gene3D" id="3.40.50.11380">
    <property type="match status" value="1"/>
</dbReference>
<dbReference type="PANTHER" id="PTHR44366:SF1">
    <property type="entry name" value="UDP-N-ACETYLGLUCOSAMINE--PEPTIDE N-ACETYLGLUCOSAMINYLTRANSFERASE 110 KDA SUBUNIT"/>
    <property type="match status" value="1"/>
</dbReference>
<dbReference type="SUPFAM" id="SSF48452">
    <property type="entry name" value="TPR-like"/>
    <property type="match status" value="1"/>
</dbReference>
<comment type="caution">
    <text evidence="10">The sequence shown here is derived from an EMBL/GenBank/DDBJ whole genome shotgun (WGS) entry which is preliminary data.</text>
</comment>
<dbReference type="EC" id="2.4.1.255" evidence="3"/>
<comment type="pathway">
    <text evidence="1">Protein modification; protein glycosylation.</text>
</comment>
<evidence type="ECO:0000256" key="3">
    <source>
        <dbReference type="ARBA" id="ARBA00011970"/>
    </source>
</evidence>
<dbReference type="Gene3D" id="3.40.50.2000">
    <property type="entry name" value="Glycogen Phosphorylase B"/>
    <property type="match status" value="1"/>
</dbReference>
<dbReference type="InterPro" id="IPR019734">
    <property type="entry name" value="TPR_rpt"/>
</dbReference>
<keyword evidence="7 8" id="KW-0802">TPR repeat</keyword>
<sequence>MAKNYNFAKAYYNLAYVQQSLGFLPQAITYYKKYIEFDLHDARAYNNLAVALQDKGKIHEALYYFKKVLAIDSDNAVANNNLGAILCNNGEYEVSKKYFKKAIKYGSNFAEPFYNLGNVYHIEGRYKDAIFYYKQALEVKIDYHEALNSLGKAYEDLDMVTKARDYYLAALAIKSDFEPALAQLVHLERYICDWKEVTKHSKLLDKLTLKSLRDKRELGELPFMSITRSDNLSKHKRIAVARSRIIESRAKDMMTSTFDLRHSKNRRIIRLGYITNDFNDHPVAHLTKNMFSLHDRKKFEVYVYSYGFDLENKYIKKVIQGADKFTNLASCSFVEAAETINKDRIDILIDLKGHTKDERLIINALRPAPIQVTYLGFPGTLGADFIDYNIVDRVIVPKEKETYYTEKLVIMPDCYQINDHTQEISLTKTKKTDWGLPETAFVFCSFNKTLKIEPIMFTVWMRILKSVERSVLWLLRSSREAETNLKNEAEKRGVEPHRLIFADRIDLPQHLERLKLADLALDTRIYNGGATTSNALRVGVPVITLAGESYLSRMSASLLTAVGLPDLICHSLKDYKDLATYYATHREELLKLHNKLTRYILTKPLYDSPRFVSKLETAYKIMWKTYLSGNLPRNIILHT</sequence>
<dbReference type="InterPro" id="IPR011990">
    <property type="entry name" value="TPR-like_helical_dom_sf"/>
</dbReference>
<keyword evidence="6" id="KW-0677">Repeat</keyword>
<feature type="repeat" description="TPR" evidence="8">
    <location>
        <begin position="8"/>
        <end position="41"/>
    </location>
</feature>
<dbReference type="Pfam" id="PF13424">
    <property type="entry name" value="TPR_12"/>
    <property type="match status" value="1"/>
</dbReference>
<reference evidence="10 11" key="1">
    <citation type="journal article" date="2016" name="Nat. Commun.">
        <title>Thousands of microbial genomes shed light on interconnected biogeochemical processes in an aquifer system.</title>
        <authorList>
            <person name="Anantharaman K."/>
            <person name="Brown C.T."/>
            <person name="Hug L.A."/>
            <person name="Sharon I."/>
            <person name="Castelle C.J."/>
            <person name="Probst A.J."/>
            <person name="Thomas B.C."/>
            <person name="Singh A."/>
            <person name="Wilkins M.J."/>
            <person name="Karaoz U."/>
            <person name="Brodie E.L."/>
            <person name="Williams K.H."/>
            <person name="Hubbard S.S."/>
            <person name="Banfield J.F."/>
        </authorList>
    </citation>
    <scope>NUCLEOTIDE SEQUENCE [LARGE SCALE GENOMIC DNA]</scope>
</reference>
<gene>
    <name evidence="10" type="ORF">A2628_03770</name>
</gene>
<proteinExistence type="inferred from homology"/>
<evidence type="ECO:0000256" key="6">
    <source>
        <dbReference type="ARBA" id="ARBA00022737"/>
    </source>
</evidence>
<dbReference type="GO" id="GO:0097363">
    <property type="term" value="F:protein O-acetylglucosaminyltransferase activity"/>
    <property type="evidence" value="ECO:0007669"/>
    <property type="project" value="UniProtKB-EC"/>
</dbReference>
<evidence type="ECO:0000256" key="7">
    <source>
        <dbReference type="ARBA" id="ARBA00022803"/>
    </source>
</evidence>
<dbReference type="PROSITE" id="PS50005">
    <property type="entry name" value="TPR"/>
    <property type="match status" value="3"/>
</dbReference>
<dbReference type="PANTHER" id="PTHR44366">
    <property type="entry name" value="UDP-N-ACETYLGLUCOSAMINE--PEPTIDE N-ACETYLGLUCOSAMINYLTRANSFERASE 110 KDA SUBUNIT"/>
    <property type="match status" value="1"/>
</dbReference>
<organism evidence="10 11">
    <name type="scientific">Candidatus Woesebacteria bacterium RIFCSPHIGHO2_01_FULL_40_22</name>
    <dbReference type="NCBI Taxonomy" id="1802499"/>
    <lineage>
        <taxon>Bacteria</taxon>
        <taxon>Candidatus Woeseibacteriota</taxon>
    </lineage>
</organism>
<keyword evidence="5" id="KW-0808">Transferase</keyword>
<protein>
    <recommendedName>
        <fullName evidence="3">protein O-GlcNAc transferase</fullName>
        <ecNumber evidence="3">2.4.1.255</ecNumber>
    </recommendedName>
</protein>
<feature type="domain" description="O-GlcNAc transferase C-terminal" evidence="9">
    <location>
        <begin position="191"/>
        <end position="425"/>
    </location>
</feature>
<dbReference type="GO" id="GO:0006493">
    <property type="term" value="P:protein O-linked glycosylation"/>
    <property type="evidence" value="ECO:0007669"/>
    <property type="project" value="InterPro"/>
</dbReference>
<dbReference type="InterPro" id="IPR029489">
    <property type="entry name" value="OGT/SEC/SPY_C"/>
</dbReference>
<dbReference type="Pfam" id="PF13181">
    <property type="entry name" value="TPR_8"/>
    <property type="match status" value="2"/>
</dbReference>
<keyword evidence="4" id="KW-0328">Glycosyltransferase</keyword>
<feature type="domain" description="O-GlcNAc transferase C-terminal" evidence="9">
    <location>
        <begin position="428"/>
        <end position="614"/>
    </location>
</feature>
<accession>A0A1F7YGM8</accession>
<evidence type="ECO:0000256" key="1">
    <source>
        <dbReference type="ARBA" id="ARBA00004922"/>
    </source>
</evidence>
<feature type="repeat" description="TPR" evidence="8">
    <location>
        <begin position="42"/>
        <end position="75"/>
    </location>
</feature>
<feature type="repeat" description="TPR" evidence="8">
    <location>
        <begin position="110"/>
        <end position="143"/>
    </location>
</feature>
<evidence type="ECO:0000313" key="11">
    <source>
        <dbReference type="Proteomes" id="UP000179221"/>
    </source>
</evidence>
<dbReference type="EMBL" id="MGGL01000014">
    <property type="protein sequence ID" value="OGM26320.1"/>
    <property type="molecule type" value="Genomic_DNA"/>
</dbReference>
<comment type="similarity">
    <text evidence="2">Belongs to the glycosyltransferase 41 family. O-GlcNAc transferase subfamily.</text>
</comment>
<evidence type="ECO:0000256" key="2">
    <source>
        <dbReference type="ARBA" id="ARBA00005386"/>
    </source>
</evidence>
<evidence type="ECO:0000259" key="9">
    <source>
        <dbReference type="Pfam" id="PF13844"/>
    </source>
</evidence>
<dbReference type="Pfam" id="PF00515">
    <property type="entry name" value="TPR_1"/>
    <property type="match status" value="1"/>
</dbReference>
<evidence type="ECO:0000256" key="4">
    <source>
        <dbReference type="ARBA" id="ARBA00022676"/>
    </source>
</evidence>
<dbReference type="AlphaFoldDB" id="A0A1F7YGM8"/>
<dbReference type="InterPro" id="IPR037919">
    <property type="entry name" value="OGT"/>
</dbReference>
<dbReference type="Gene3D" id="1.25.40.10">
    <property type="entry name" value="Tetratricopeptide repeat domain"/>
    <property type="match status" value="3"/>
</dbReference>
<dbReference type="Proteomes" id="UP000179221">
    <property type="component" value="Unassembled WGS sequence"/>
</dbReference>
<evidence type="ECO:0000313" key="10">
    <source>
        <dbReference type="EMBL" id="OGM26320.1"/>
    </source>
</evidence>
<dbReference type="SMART" id="SM00028">
    <property type="entry name" value="TPR"/>
    <property type="match status" value="5"/>
</dbReference>
<dbReference type="Pfam" id="PF13844">
    <property type="entry name" value="Glyco_transf_41"/>
    <property type="match status" value="2"/>
</dbReference>
<evidence type="ECO:0000256" key="5">
    <source>
        <dbReference type="ARBA" id="ARBA00022679"/>
    </source>
</evidence>